<name>A0A2G5ESC5_AQUCA</name>
<dbReference type="AlphaFoldDB" id="A0A2G5ESC5"/>
<sequence>MRLPCKHIFCRKCMETHSSIPVKECTVNQLLCPDCGGMVPPSILKGLLANEEFERWESLLPQKILESMSDIVYCPRCESASLEDGDHHAQCTKCFFIICSLCRQ</sequence>
<gene>
    <name evidence="7" type="ORF">AQUCO_00500520v1</name>
</gene>
<dbReference type="Gene3D" id="3.30.40.10">
    <property type="entry name" value="Zinc/RING finger domain, C3HC4 (zinc finger)"/>
    <property type="match status" value="1"/>
</dbReference>
<dbReference type="GO" id="GO:0008270">
    <property type="term" value="F:zinc ion binding"/>
    <property type="evidence" value="ECO:0007669"/>
    <property type="project" value="UniProtKB-KW"/>
</dbReference>
<dbReference type="GO" id="GO:0004842">
    <property type="term" value="F:ubiquitin-protein transferase activity"/>
    <property type="evidence" value="ECO:0007669"/>
    <property type="project" value="InterPro"/>
</dbReference>
<evidence type="ECO:0000313" key="7">
    <source>
        <dbReference type="EMBL" id="PIA58629.1"/>
    </source>
</evidence>
<keyword evidence="2" id="KW-0479">Metal-binding</keyword>
<evidence type="ECO:0000313" key="8">
    <source>
        <dbReference type="Proteomes" id="UP000230069"/>
    </source>
</evidence>
<keyword evidence="4" id="KW-0833">Ubl conjugation pathway</keyword>
<keyword evidence="8" id="KW-1185">Reference proteome</keyword>
<evidence type="ECO:0000256" key="2">
    <source>
        <dbReference type="ARBA" id="ARBA00022723"/>
    </source>
</evidence>
<dbReference type="Pfam" id="PF01485">
    <property type="entry name" value="IBR"/>
    <property type="match status" value="1"/>
</dbReference>
<evidence type="ECO:0000256" key="3">
    <source>
        <dbReference type="ARBA" id="ARBA00022771"/>
    </source>
</evidence>
<dbReference type="GO" id="GO:0016567">
    <property type="term" value="P:protein ubiquitination"/>
    <property type="evidence" value="ECO:0007669"/>
    <property type="project" value="InterPro"/>
</dbReference>
<evidence type="ECO:0000259" key="6">
    <source>
        <dbReference type="Pfam" id="PF01485"/>
    </source>
</evidence>
<proteinExistence type="predicted"/>
<dbReference type="InterPro" id="IPR017907">
    <property type="entry name" value="Znf_RING_CS"/>
</dbReference>
<dbReference type="OrthoDB" id="665552at2759"/>
<protein>
    <recommendedName>
        <fullName evidence="6">IBR domain-containing protein</fullName>
    </recommendedName>
</protein>
<dbReference type="InParanoid" id="A0A2G5ESC5"/>
<dbReference type="EMBL" id="KZ305022">
    <property type="protein sequence ID" value="PIA58629.1"/>
    <property type="molecule type" value="Genomic_DNA"/>
</dbReference>
<dbReference type="InterPro" id="IPR031127">
    <property type="entry name" value="E3_UB_ligase_RBR"/>
</dbReference>
<dbReference type="PROSITE" id="PS00518">
    <property type="entry name" value="ZF_RING_1"/>
    <property type="match status" value="1"/>
</dbReference>
<organism evidence="7 8">
    <name type="scientific">Aquilegia coerulea</name>
    <name type="common">Rocky mountain columbine</name>
    <dbReference type="NCBI Taxonomy" id="218851"/>
    <lineage>
        <taxon>Eukaryota</taxon>
        <taxon>Viridiplantae</taxon>
        <taxon>Streptophyta</taxon>
        <taxon>Embryophyta</taxon>
        <taxon>Tracheophyta</taxon>
        <taxon>Spermatophyta</taxon>
        <taxon>Magnoliopsida</taxon>
        <taxon>Ranunculales</taxon>
        <taxon>Ranunculaceae</taxon>
        <taxon>Thalictroideae</taxon>
        <taxon>Aquilegia</taxon>
    </lineage>
</organism>
<dbReference type="InterPro" id="IPR002867">
    <property type="entry name" value="IBR_dom"/>
</dbReference>
<reference evidence="7 8" key="1">
    <citation type="submission" date="2017-09" db="EMBL/GenBank/DDBJ databases">
        <title>WGS assembly of Aquilegia coerulea Goldsmith.</title>
        <authorList>
            <person name="Hodges S."/>
            <person name="Kramer E."/>
            <person name="Nordborg M."/>
            <person name="Tomkins J."/>
            <person name="Borevitz J."/>
            <person name="Derieg N."/>
            <person name="Yan J."/>
            <person name="Mihaltcheva S."/>
            <person name="Hayes R.D."/>
            <person name="Rokhsar D."/>
        </authorList>
    </citation>
    <scope>NUCLEOTIDE SEQUENCE [LARGE SCALE GENOMIC DNA]</scope>
    <source>
        <strain evidence="8">cv. Goldsmith</strain>
    </source>
</reference>
<evidence type="ECO:0000256" key="4">
    <source>
        <dbReference type="ARBA" id="ARBA00022786"/>
    </source>
</evidence>
<comment type="cofactor">
    <cofactor evidence="1">
        <name>Zn(2+)</name>
        <dbReference type="ChEBI" id="CHEBI:29105"/>
    </cofactor>
</comment>
<feature type="domain" description="IBR" evidence="6">
    <location>
        <begin position="54"/>
        <end position="104"/>
    </location>
</feature>
<dbReference type="InterPro" id="IPR013083">
    <property type="entry name" value="Znf_RING/FYVE/PHD"/>
</dbReference>
<dbReference type="PANTHER" id="PTHR11685">
    <property type="entry name" value="RBR FAMILY RING FINGER AND IBR DOMAIN-CONTAINING"/>
    <property type="match status" value="1"/>
</dbReference>
<keyword evidence="5" id="KW-0862">Zinc</keyword>
<dbReference type="STRING" id="218851.A0A2G5ESC5"/>
<accession>A0A2G5ESC5</accession>
<evidence type="ECO:0000256" key="1">
    <source>
        <dbReference type="ARBA" id="ARBA00001947"/>
    </source>
</evidence>
<keyword evidence="3" id="KW-0863">Zinc-finger</keyword>
<dbReference type="SUPFAM" id="SSF57850">
    <property type="entry name" value="RING/U-box"/>
    <property type="match status" value="2"/>
</dbReference>
<dbReference type="Proteomes" id="UP000230069">
    <property type="component" value="Unassembled WGS sequence"/>
</dbReference>
<evidence type="ECO:0000256" key="5">
    <source>
        <dbReference type="ARBA" id="ARBA00022833"/>
    </source>
</evidence>